<feature type="compositionally biased region" description="Gly residues" evidence="1">
    <location>
        <begin position="345"/>
        <end position="369"/>
    </location>
</feature>
<feature type="domain" description="TPM" evidence="4">
    <location>
        <begin position="48"/>
        <end position="176"/>
    </location>
</feature>
<dbReference type="PANTHER" id="PTHR30373:SF2">
    <property type="entry name" value="UPF0603 PROTEIN YGCG"/>
    <property type="match status" value="1"/>
</dbReference>
<feature type="chain" id="PRO_5004812709" description="TPM domain-containing protein" evidence="3">
    <location>
        <begin position="27"/>
        <end position="369"/>
    </location>
</feature>
<organism evidence="5 6">
    <name type="scientific">Tannerella sp. oral taxon BU063 isolate Cell 6/7/9</name>
    <dbReference type="NCBI Taxonomy" id="1411021"/>
    <lineage>
        <taxon>Bacteria</taxon>
        <taxon>Pseudomonadati</taxon>
        <taxon>Bacteroidota</taxon>
        <taxon>Bacteroidia</taxon>
        <taxon>Bacteroidales</taxon>
        <taxon>Tannerellaceae</taxon>
        <taxon>Tannerella</taxon>
    </lineage>
</organism>
<evidence type="ECO:0000256" key="1">
    <source>
        <dbReference type="SAM" id="MobiDB-lite"/>
    </source>
</evidence>
<dbReference type="Proteomes" id="UP000018874">
    <property type="component" value="Unassembled WGS sequence"/>
</dbReference>
<name>W2CJ17_9BACT</name>
<dbReference type="EMBL" id="AYYD01001289">
    <property type="protein sequence ID" value="ETK07214.1"/>
    <property type="molecule type" value="Genomic_DNA"/>
</dbReference>
<feature type="signal peptide" evidence="3">
    <location>
        <begin position="1"/>
        <end position="26"/>
    </location>
</feature>
<comment type="caution">
    <text evidence="5">The sequence shown here is derived from an EMBL/GenBank/DDBJ whole genome shotgun (WGS) entry which is preliminary data.</text>
</comment>
<dbReference type="PATRIC" id="fig|1411021.3.peg.2701"/>
<dbReference type="AlphaFoldDB" id="W2CJ17"/>
<keyword evidence="3" id="KW-0732">Signal</keyword>
<proteinExistence type="predicted"/>
<accession>W2CJ17</accession>
<keyword evidence="2" id="KW-1133">Transmembrane helix</keyword>
<feature type="transmembrane region" description="Helical" evidence="2">
    <location>
        <begin position="236"/>
        <end position="261"/>
    </location>
</feature>
<evidence type="ECO:0000313" key="6">
    <source>
        <dbReference type="Proteomes" id="UP000018874"/>
    </source>
</evidence>
<feature type="compositionally biased region" description="Low complexity" evidence="1">
    <location>
        <begin position="330"/>
        <end position="344"/>
    </location>
</feature>
<sequence>MLKLMNRLHHSLIALLVALTTWSATAQTTTYRVEDVPNVQLIDYTRFVSDPNDAINEADEAPLNQRIGHLRDSLDVEIAVVVLPAIDGGTYGSAREFANELFNTWGIGKKETNRGLLILLITNEDNREITFEVGYGLEGQLTDGLCKLIQKRRMIPLMKEGRYGEGLLAGVEEVRKVLTGESTLEAEEEDDTNAFVIMVCSIWWLFGGLICAYLLHSQRKEAQKATAFTQYKRSVGNLDFGMGTVGLIFCQFPVVLFYFLFRLFFRKWLRPQVKCEQCGAVDRFTQEKGYPTKEKKPWGKLWTYHYVCTECGHVKEEKIFKYYWWEGPASRRSSSDNDSGSSWSSGGGSSSGGSWGGGSSGGGGASSRF</sequence>
<keyword evidence="6" id="KW-1185">Reference proteome</keyword>
<gene>
    <name evidence="5" type="ORF">T231_18625</name>
</gene>
<dbReference type="PANTHER" id="PTHR30373">
    <property type="entry name" value="UPF0603 PROTEIN YGCG"/>
    <property type="match status" value="1"/>
</dbReference>
<protein>
    <recommendedName>
        <fullName evidence="4">TPM domain-containing protein</fullName>
    </recommendedName>
</protein>
<reference evidence="5 6" key="1">
    <citation type="submission" date="2013-11" db="EMBL/GenBank/DDBJ databases">
        <title>Single cell genomics of uncultured Tannerella BU063 (oral taxon 286).</title>
        <authorList>
            <person name="Beall C.J."/>
            <person name="Campbell A.G."/>
            <person name="Griffen A.L."/>
            <person name="Podar M."/>
            <person name="Leys E.J."/>
        </authorList>
    </citation>
    <scope>NUCLEOTIDE SEQUENCE [LARGE SCALE GENOMIC DNA]</scope>
    <source>
        <strain evidence="5">Cell 6/7/9</strain>
    </source>
</reference>
<dbReference type="Pfam" id="PF04536">
    <property type="entry name" value="TPM_phosphatase"/>
    <property type="match status" value="1"/>
</dbReference>
<dbReference type="Gene3D" id="3.10.310.50">
    <property type="match status" value="1"/>
</dbReference>
<evidence type="ECO:0000256" key="3">
    <source>
        <dbReference type="SAM" id="SignalP"/>
    </source>
</evidence>
<keyword evidence="2" id="KW-0812">Transmembrane</keyword>
<evidence type="ECO:0000256" key="2">
    <source>
        <dbReference type="SAM" id="Phobius"/>
    </source>
</evidence>
<evidence type="ECO:0000259" key="4">
    <source>
        <dbReference type="Pfam" id="PF04536"/>
    </source>
</evidence>
<dbReference type="InterPro" id="IPR007621">
    <property type="entry name" value="TPM_dom"/>
</dbReference>
<keyword evidence="2" id="KW-0472">Membrane</keyword>
<evidence type="ECO:0000313" key="5">
    <source>
        <dbReference type="EMBL" id="ETK07214.1"/>
    </source>
</evidence>
<feature type="transmembrane region" description="Helical" evidence="2">
    <location>
        <begin position="194"/>
        <end position="215"/>
    </location>
</feature>
<feature type="region of interest" description="Disordered" evidence="1">
    <location>
        <begin position="330"/>
        <end position="369"/>
    </location>
</feature>